<name>M7NTU8_9BACL</name>
<dbReference type="InterPro" id="IPR003661">
    <property type="entry name" value="HisK_dim/P_dom"/>
</dbReference>
<dbReference type="PANTHER" id="PTHR43065">
    <property type="entry name" value="SENSOR HISTIDINE KINASE"/>
    <property type="match status" value="1"/>
</dbReference>
<dbReference type="GO" id="GO:0000155">
    <property type="term" value="F:phosphorelay sensor kinase activity"/>
    <property type="evidence" value="ECO:0007669"/>
    <property type="project" value="InterPro"/>
</dbReference>
<comment type="catalytic activity">
    <reaction evidence="1">
        <text>ATP + protein L-histidine = ADP + protein N-phospho-L-histidine.</text>
        <dbReference type="EC" id="2.7.13.3"/>
    </reaction>
</comment>
<dbReference type="CDD" id="cd00130">
    <property type="entry name" value="PAS"/>
    <property type="match status" value="2"/>
</dbReference>
<evidence type="ECO:0000256" key="4">
    <source>
        <dbReference type="ARBA" id="ARBA00022679"/>
    </source>
</evidence>
<gene>
    <name evidence="13" type="primary">kinA</name>
    <name evidence="13" type="ORF">C772_02950</name>
</gene>
<dbReference type="Proteomes" id="UP000011919">
    <property type="component" value="Unassembled WGS sequence"/>
</dbReference>
<comment type="caution">
    <text evidence="13">The sequence shown here is derived from an EMBL/GenBank/DDBJ whole genome shotgun (WGS) entry which is preliminary data.</text>
</comment>
<feature type="domain" description="Histidine kinase" evidence="10">
    <location>
        <begin position="390"/>
        <end position="594"/>
    </location>
</feature>
<dbReference type="STRING" id="1235279.C772_02950"/>
<feature type="compositionally biased region" description="Basic and acidic residues" evidence="9">
    <location>
        <begin position="590"/>
        <end position="599"/>
    </location>
</feature>
<dbReference type="Gene3D" id="3.30.450.20">
    <property type="entry name" value="PAS domain"/>
    <property type="match status" value="2"/>
</dbReference>
<dbReference type="Pfam" id="PF02518">
    <property type="entry name" value="HATPase_c"/>
    <property type="match status" value="1"/>
</dbReference>
<evidence type="ECO:0000313" key="13">
    <source>
        <dbReference type="EMBL" id="EMR05105.1"/>
    </source>
</evidence>
<keyword evidence="8" id="KW-0902">Two-component regulatory system</keyword>
<protein>
    <recommendedName>
        <fullName evidence="2">histidine kinase</fullName>
        <ecNumber evidence="2">2.7.13.3</ecNumber>
    </recommendedName>
</protein>
<evidence type="ECO:0000313" key="14">
    <source>
        <dbReference type="Proteomes" id="UP000011919"/>
    </source>
</evidence>
<dbReference type="EMBL" id="AOFT01000022">
    <property type="protein sequence ID" value="EMR05105.1"/>
    <property type="molecule type" value="Genomic_DNA"/>
</dbReference>
<dbReference type="InterPro" id="IPR004358">
    <property type="entry name" value="Sig_transdc_His_kin-like_C"/>
</dbReference>
<dbReference type="AlphaFoldDB" id="M7NTU8"/>
<dbReference type="Gene3D" id="3.30.565.10">
    <property type="entry name" value="Histidine kinase-like ATPase, C-terminal domain"/>
    <property type="match status" value="1"/>
</dbReference>
<dbReference type="InterPro" id="IPR036890">
    <property type="entry name" value="HATPase_C_sf"/>
</dbReference>
<dbReference type="SUPFAM" id="SSF55874">
    <property type="entry name" value="ATPase domain of HSP90 chaperone/DNA topoisomerase II/histidine kinase"/>
    <property type="match status" value="1"/>
</dbReference>
<evidence type="ECO:0000259" key="10">
    <source>
        <dbReference type="PROSITE" id="PS50109"/>
    </source>
</evidence>
<keyword evidence="5" id="KW-0547">Nucleotide-binding</keyword>
<dbReference type="InterPro" id="IPR000700">
    <property type="entry name" value="PAS-assoc_C"/>
</dbReference>
<dbReference type="Gene3D" id="1.10.287.130">
    <property type="match status" value="1"/>
</dbReference>
<keyword evidence="4 13" id="KW-0808">Transferase</keyword>
<dbReference type="CDD" id="cd00082">
    <property type="entry name" value="HisKA"/>
    <property type="match status" value="1"/>
</dbReference>
<dbReference type="InterPro" id="IPR035965">
    <property type="entry name" value="PAS-like_dom_sf"/>
</dbReference>
<evidence type="ECO:0000256" key="1">
    <source>
        <dbReference type="ARBA" id="ARBA00000085"/>
    </source>
</evidence>
<dbReference type="PANTHER" id="PTHR43065:SF34">
    <property type="entry name" value="SPORULATION KINASE A"/>
    <property type="match status" value="1"/>
</dbReference>
<dbReference type="eggNOG" id="COG4191">
    <property type="taxonomic scope" value="Bacteria"/>
</dbReference>
<reference evidence="13 14" key="1">
    <citation type="journal article" date="2013" name="Genome Announc.">
        <title>Draft Genome Sequence of Bhargavaea cecembensis Strain DSE10T, Isolated from a Deep-Sea Sediment Sample Collected at a Depth of 5,904 m from the Chagos-Laccadive Ridge System in the Indian Ocean.</title>
        <authorList>
            <person name="Shivaji S."/>
            <person name="Ara S."/>
            <person name="Begum Z."/>
            <person name="Ruth M."/>
            <person name="Singh A."/>
            <person name="Kumar Pinnaka A."/>
        </authorList>
    </citation>
    <scope>NUCLEOTIDE SEQUENCE [LARGE SCALE GENOMIC DNA]</scope>
    <source>
        <strain evidence="13 14">DSE10</strain>
    </source>
</reference>
<evidence type="ECO:0000256" key="9">
    <source>
        <dbReference type="SAM" id="MobiDB-lite"/>
    </source>
</evidence>
<dbReference type="PRINTS" id="PR00344">
    <property type="entry name" value="BCTRLSENSOR"/>
</dbReference>
<proteinExistence type="predicted"/>
<dbReference type="InterPro" id="IPR013656">
    <property type="entry name" value="PAS_4"/>
</dbReference>
<dbReference type="InterPro" id="IPR036097">
    <property type="entry name" value="HisK_dim/P_sf"/>
</dbReference>
<keyword evidence="7" id="KW-0067">ATP-binding</keyword>
<evidence type="ECO:0000256" key="7">
    <source>
        <dbReference type="ARBA" id="ARBA00022840"/>
    </source>
</evidence>
<dbReference type="NCBIfam" id="TIGR00229">
    <property type="entry name" value="sensory_box"/>
    <property type="match status" value="1"/>
</dbReference>
<dbReference type="Pfam" id="PF08447">
    <property type="entry name" value="PAS_3"/>
    <property type="match status" value="1"/>
</dbReference>
<dbReference type="InterPro" id="IPR013655">
    <property type="entry name" value="PAS_fold_3"/>
</dbReference>
<evidence type="ECO:0000256" key="5">
    <source>
        <dbReference type="ARBA" id="ARBA00022741"/>
    </source>
</evidence>
<dbReference type="PROSITE" id="PS50109">
    <property type="entry name" value="HIS_KIN"/>
    <property type="match status" value="1"/>
</dbReference>
<dbReference type="SUPFAM" id="SSF55785">
    <property type="entry name" value="PYP-like sensor domain (PAS domain)"/>
    <property type="match status" value="2"/>
</dbReference>
<feature type="domain" description="PAS" evidence="11">
    <location>
        <begin position="252"/>
        <end position="318"/>
    </location>
</feature>
<dbReference type="Pfam" id="PF08448">
    <property type="entry name" value="PAS_4"/>
    <property type="match status" value="1"/>
</dbReference>
<dbReference type="EC" id="2.7.13.3" evidence="2"/>
<evidence type="ECO:0000256" key="2">
    <source>
        <dbReference type="ARBA" id="ARBA00012438"/>
    </source>
</evidence>
<feature type="domain" description="PAC" evidence="12">
    <location>
        <begin position="325"/>
        <end position="377"/>
    </location>
</feature>
<evidence type="ECO:0000256" key="6">
    <source>
        <dbReference type="ARBA" id="ARBA00022777"/>
    </source>
</evidence>
<dbReference type="InterPro" id="IPR000014">
    <property type="entry name" value="PAS"/>
</dbReference>
<dbReference type="Pfam" id="PF00512">
    <property type="entry name" value="HisKA"/>
    <property type="match status" value="1"/>
</dbReference>
<feature type="region of interest" description="Disordered" evidence="9">
    <location>
        <begin position="577"/>
        <end position="599"/>
    </location>
</feature>
<evidence type="ECO:0000256" key="3">
    <source>
        <dbReference type="ARBA" id="ARBA00022553"/>
    </source>
</evidence>
<keyword evidence="6 13" id="KW-0418">Kinase</keyword>
<evidence type="ECO:0000259" key="11">
    <source>
        <dbReference type="PROSITE" id="PS50112"/>
    </source>
</evidence>
<dbReference type="InterPro" id="IPR001610">
    <property type="entry name" value="PAC"/>
</dbReference>
<dbReference type="CDD" id="cd00075">
    <property type="entry name" value="HATPase"/>
    <property type="match status" value="1"/>
</dbReference>
<organism evidence="13 14">
    <name type="scientific">Bhargavaea cecembensis DSE10</name>
    <dbReference type="NCBI Taxonomy" id="1235279"/>
    <lineage>
        <taxon>Bacteria</taxon>
        <taxon>Bacillati</taxon>
        <taxon>Bacillota</taxon>
        <taxon>Bacilli</taxon>
        <taxon>Bacillales</taxon>
        <taxon>Caryophanaceae</taxon>
        <taxon>Bhargavaea</taxon>
    </lineage>
</organism>
<dbReference type="PROSITE" id="PS50112">
    <property type="entry name" value="PAS"/>
    <property type="match status" value="2"/>
</dbReference>
<accession>M7NTU8</accession>
<feature type="domain" description="PAS" evidence="11">
    <location>
        <begin position="128"/>
        <end position="164"/>
    </location>
</feature>
<evidence type="ECO:0000256" key="8">
    <source>
        <dbReference type="ARBA" id="ARBA00023012"/>
    </source>
</evidence>
<dbReference type="PROSITE" id="PS50113">
    <property type="entry name" value="PAC"/>
    <property type="match status" value="1"/>
</dbReference>
<dbReference type="InterPro" id="IPR003594">
    <property type="entry name" value="HATPase_dom"/>
</dbReference>
<keyword evidence="3" id="KW-0597">Phosphoprotein</keyword>
<dbReference type="GO" id="GO:0005524">
    <property type="term" value="F:ATP binding"/>
    <property type="evidence" value="ECO:0007669"/>
    <property type="project" value="UniProtKB-KW"/>
</dbReference>
<sequence>MENTELFQANITGYLYTVLHIESGHYCMIANGEKESIRLPSPLDHSVHDTAHFRDLPIFFERIRESHAGGEFIPFSIRGKDDSQSPMYVEHLERLDEHHVLLKAIPIRNASVELATSSTPAAWSSPFFEYMEEAAVLLKTNGVVMKINSAFTKEYGWTEKDLVGGKLPYVPDDLLEEFQMIRLQLLAGEKKINLDTVRLKKDGTRVPVSIRAYPVFDSDGRLVATTAMVISKESAAASQSLIRLQERIIKDRDQLIIDIMENTDLGVGQYDFIRNRFVYLSPAIKNLFELELNEIYADALSFQKYVHPEDQEEMANILCNPDSSGEMEYRLIVPGKELKWLRTKSVPIRDSDGRVIRLIGFTQDITKQKFTEEMNLKWEKLGMVGHLAAGIAHEIRNPLTSIKGFMQLMNETDSSGAYTDIIMDQLERIELIVDELLMLAEPHQEDELLPTDLKRVLSEVSHLLKAEARMHNCTIKFEFPEGPLRAICNMDEIKHVIINLVKNSYEAMPGGGTVYLSAWESEAGPIIEVRDEGIGIPEERLPRLGEPFYSNKEKGTGMGLMKSFKIMERHGGTIEFESEEGKGTTARVRLPRESESTKS</sequence>
<dbReference type="SUPFAM" id="SSF47384">
    <property type="entry name" value="Homodimeric domain of signal transducing histidine kinase"/>
    <property type="match status" value="1"/>
</dbReference>
<dbReference type="SMART" id="SM00387">
    <property type="entry name" value="HATPase_c"/>
    <property type="match status" value="1"/>
</dbReference>
<dbReference type="SMART" id="SM00388">
    <property type="entry name" value="HisKA"/>
    <property type="match status" value="1"/>
</dbReference>
<evidence type="ECO:0000259" key="12">
    <source>
        <dbReference type="PROSITE" id="PS50113"/>
    </source>
</evidence>
<dbReference type="SMART" id="SM00086">
    <property type="entry name" value="PAC"/>
    <property type="match status" value="2"/>
</dbReference>
<dbReference type="InterPro" id="IPR005467">
    <property type="entry name" value="His_kinase_dom"/>
</dbReference>
<keyword evidence="14" id="KW-1185">Reference proteome</keyword>